<dbReference type="Pfam" id="PF02458">
    <property type="entry name" value="Transferase"/>
    <property type="match status" value="1"/>
</dbReference>
<dbReference type="Gene3D" id="3.30.559.10">
    <property type="entry name" value="Chloramphenicol acetyltransferase-like domain"/>
    <property type="match status" value="1"/>
</dbReference>
<keyword evidence="1" id="KW-0808">Transferase</keyword>
<accession>A0AAN8VJ71</accession>
<dbReference type="PANTHER" id="PTHR31896">
    <property type="entry name" value="FAMILY REGULATORY PROTEIN, PUTATIVE (AFU_ORTHOLOGUE AFUA_3G14730)-RELATED"/>
    <property type="match status" value="1"/>
</dbReference>
<evidence type="ECO:0000313" key="3">
    <source>
        <dbReference type="Proteomes" id="UP001370490"/>
    </source>
</evidence>
<protein>
    <recommendedName>
        <fullName evidence="4">Transferase</fullName>
    </recommendedName>
</protein>
<evidence type="ECO:0000256" key="1">
    <source>
        <dbReference type="ARBA" id="ARBA00022679"/>
    </source>
</evidence>
<dbReference type="InterPro" id="IPR051283">
    <property type="entry name" value="Sec_Metabolite_Acyltrans"/>
</dbReference>
<keyword evidence="3" id="KW-1185">Reference proteome</keyword>
<sequence>MGPEDIYIISTSTVYPATYKDSTQAQRIDLTPWDLQLLPVDYIQKGLLFLKPAPDTLKDYSPIHHLETSLSRALDAFFPLAGRLSVVQNNDNTVTYFINCNNTGAQLIHAIAANITPLAVRSGVGNKFDGKLTVYSGVEDGSMDIEACLLDDKLEALEQDEEFMQTVSVGKV</sequence>
<dbReference type="PANTHER" id="PTHR31896:SF43">
    <property type="entry name" value="PROTEIN ENHANCED PSEUDOMONAS SUSCEPTIBILITY 1"/>
    <property type="match status" value="1"/>
</dbReference>
<evidence type="ECO:0000313" key="2">
    <source>
        <dbReference type="EMBL" id="KAK6930442.1"/>
    </source>
</evidence>
<evidence type="ECO:0008006" key="4">
    <source>
        <dbReference type="Google" id="ProtNLM"/>
    </source>
</evidence>
<reference evidence="2 3" key="1">
    <citation type="submission" date="2023-12" db="EMBL/GenBank/DDBJ databases">
        <title>A high-quality genome assembly for Dillenia turbinata (Dilleniales).</title>
        <authorList>
            <person name="Chanderbali A."/>
        </authorList>
    </citation>
    <scope>NUCLEOTIDE SEQUENCE [LARGE SCALE GENOMIC DNA]</scope>
    <source>
        <strain evidence="2">LSX21</strain>
        <tissue evidence="2">Leaf</tissue>
    </source>
</reference>
<proteinExistence type="predicted"/>
<organism evidence="2 3">
    <name type="scientific">Dillenia turbinata</name>
    <dbReference type="NCBI Taxonomy" id="194707"/>
    <lineage>
        <taxon>Eukaryota</taxon>
        <taxon>Viridiplantae</taxon>
        <taxon>Streptophyta</taxon>
        <taxon>Embryophyta</taxon>
        <taxon>Tracheophyta</taxon>
        <taxon>Spermatophyta</taxon>
        <taxon>Magnoliopsida</taxon>
        <taxon>eudicotyledons</taxon>
        <taxon>Gunneridae</taxon>
        <taxon>Pentapetalae</taxon>
        <taxon>Dilleniales</taxon>
        <taxon>Dilleniaceae</taxon>
        <taxon>Dillenia</taxon>
    </lineage>
</organism>
<dbReference type="GO" id="GO:0016740">
    <property type="term" value="F:transferase activity"/>
    <property type="evidence" value="ECO:0007669"/>
    <property type="project" value="UniProtKB-KW"/>
</dbReference>
<dbReference type="EMBL" id="JBAMMX010000012">
    <property type="protein sequence ID" value="KAK6930442.1"/>
    <property type="molecule type" value="Genomic_DNA"/>
</dbReference>
<name>A0AAN8VJ71_9MAGN</name>
<dbReference type="InterPro" id="IPR023213">
    <property type="entry name" value="CAT-like_dom_sf"/>
</dbReference>
<dbReference type="Proteomes" id="UP001370490">
    <property type="component" value="Unassembled WGS sequence"/>
</dbReference>
<dbReference type="AlphaFoldDB" id="A0AAN8VJ71"/>
<comment type="caution">
    <text evidence="2">The sequence shown here is derived from an EMBL/GenBank/DDBJ whole genome shotgun (WGS) entry which is preliminary data.</text>
</comment>
<gene>
    <name evidence="2" type="ORF">RJ641_004536</name>
</gene>